<keyword evidence="2" id="KW-1185">Reference proteome</keyword>
<dbReference type="Proteomes" id="UP000294829">
    <property type="component" value="Unassembled WGS sequence"/>
</dbReference>
<evidence type="ECO:0000313" key="2">
    <source>
        <dbReference type="Proteomes" id="UP000294829"/>
    </source>
</evidence>
<comment type="caution">
    <text evidence="1">The sequence shown here is derived from an EMBL/GenBank/DDBJ whole genome shotgun (WGS) entry which is preliminary data.</text>
</comment>
<dbReference type="EMBL" id="SMYL01000009">
    <property type="protein sequence ID" value="TDK63571.1"/>
    <property type="molecule type" value="Genomic_DNA"/>
</dbReference>
<dbReference type="AlphaFoldDB" id="A0A4R5VYN6"/>
<proteinExistence type="predicted"/>
<evidence type="ECO:0000313" key="1">
    <source>
        <dbReference type="EMBL" id="TDK63571.1"/>
    </source>
</evidence>
<dbReference type="RefSeq" id="WP_133330098.1">
    <property type="nucleotide sequence ID" value="NZ_SMYL01000009.1"/>
</dbReference>
<reference evidence="1 2" key="1">
    <citation type="submission" date="2019-03" db="EMBL/GenBank/DDBJ databases">
        <title>Sapientia aquatica gen. nov., sp. nov., isolated from a crater lake.</title>
        <authorList>
            <person name="Felfoldi T."/>
            <person name="Szabo A."/>
            <person name="Toth E."/>
            <person name="Schumann P."/>
            <person name="Keki Z."/>
            <person name="Marialigeti K."/>
            <person name="Mathe I."/>
        </authorList>
    </citation>
    <scope>NUCLEOTIDE SEQUENCE [LARGE SCALE GENOMIC DNA]</scope>
    <source>
        <strain evidence="1 2">SA-152</strain>
    </source>
</reference>
<protein>
    <submittedName>
        <fullName evidence="1">Uncharacterized protein</fullName>
    </submittedName>
</protein>
<sequence length="133" mass="15649">MRKNRPATDEINSLCAAFGWTEKQAHEKRYRCKKQGIDIWQVYELGTGKKRTSRRVKEIDKLCELYGWTRDNAAHRRDACIARGLDPLEYCEKKMQEQTEAEQPNEDGTGVFCLDNGQWRFATQKDVTKYLKR</sequence>
<gene>
    <name evidence="1" type="ORF">E2I14_15330</name>
</gene>
<accession>A0A4R5VYN6</accession>
<organism evidence="1 2">
    <name type="scientific">Sapientia aquatica</name>
    <dbReference type="NCBI Taxonomy" id="1549640"/>
    <lineage>
        <taxon>Bacteria</taxon>
        <taxon>Pseudomonadati</taxon>
        <taxon>Pseudomonadota</taxon>
        <taxon>Betaproteobacteria</taxon>
        <taxon>Burkholderiales</taxon>
        <taxon>Oxalobacteraceae</taxon>
        <taxon>Sapientia</taxon>
    </lineage>
</organism>
<name>A0A4R5VYN6_9BURK</name>